<proteinExistence type="predicted"/>
<evidence type="ECO:0000313" key="2">
    <source>
        <dbReference type="Proteomes" id="UP001480082"/>
    </source>
</evidence>
<dbReference type="Proteomes" id="UP001480082">
    <property type="component" value="Unassembled WGS sequence"/>
</dbReference>
<sequence>MARTKRLMNASEIPAFVDRVIKAGCDICAIGDDMYVLGEVEEQDAAEEELDRIGEEFGDRDFLLLEIVAYLKSIGRHIDPKSPMETWYGHEVNRRLH</sequence>
<accession>A0ACC6T6E1</accession>
<keyword evidence="2" id="KW-1185">Reference proteome</keyword>
<comment type="caution">
    <text evidence="1">The sequence shown here is derived from an EMBL/GenBank/DDBJ whole genome shotgun (WGS) entry which is preliminary data.</text>
</comment>
<evidence type="ECO:0000313" key="1">
    <source>
        <dbReference type="EMBL" id="MER9287470.1"/>
    </source>
</evidence>
<name>A0ACC6T6E1_9HYPH</name>
<organism evidence="1 2">
    <name type="scientific">Mesorhizobium australicum</name>
    <dbReference type="NCBI Taxonomy" id="536018"/>
    <lineage>
        <taxon>Bacteria</taxon>
        <taxon>Pseudomonadati</taxon>
        <taxon>Pseudomonadota</taxon>
        <taxon>Alphaproteobacteria</taxon>
        <taxon>Hyphomicrobiales</taxon>
        <taxon>Phyllobacteriaceae</taxon>
        <taxon>Mesorhizobium</taxon>
    </lineage>
</organism>
<gene>
    <name evidence="1" type="ORF">NKI81_26595</name>
</gene>
<protein>
    <submittedName>
        <fullName evidence="1">Uncharacterized protein</fullName>
    </submittedName>
</protein>
<reference evidence="1 2" key="1">
    <citation type="journal article" date="2024" name="Proc. Natl. Acad. Sci. U.S.A.">
        <title>The evolutionary genomics of adaptation to stress in wild rhizobium bacteria.</title>
        <authorList>
            <person name="Kehlet-Delgado H."/>
            <person name="Montoya A.P."/>
            <person name="Jensen K.T."/>
            <person name="Wendlandt C.E."/>
            <person name="Dexheimer C."/>
            <person name="Roberts M."/>
            <person name="Torres Martinez L."/>
            <person name="Friesen M.L."/>
            <person name="Griffitts J.S."/>
            <person name="Porter S.S."/>
        </authorList>
    </citation>
    <scope>NUCLEOTIDE SEQUENCE [LARGE SCALE GENOMIC DNA]</scope>
    <source>
        <strain evidence="1 2">M0468</strain>
    </source>
</reference>
<dbReference type="EMBL" id="JAMYRI010000021">
    <property type="protein sequence ID" value="MER9287470.1"/>
    <property type="molecule type" value="Genomic_DNA"/>
</dbReference>